<evidence type="ECO:0000313" key="3">
    <source>
        <dbReference type="EMBL" id="WFR98911.1"/>
    </source>
</evidence>
<protein>
    <submittedName>
        <fullName evidence="3">XdhC family protein</fullName>
    </submittedName>
</protein>
<dbReference type="Pfam" id="PF13478">
    <property type="entry name" value="XdhC_C"/>
    <property type="match status" value="1"/>
</dbReference>
<geneLocation type="plasmid" evidence="3 4">
    <name>unnamed2</name>
</geneLocation>
<proteinExistence type="predicted"/>
<dbReference type="Gene3D" id="3.40.50.720">
    <property type="entry name" value="NAD(P)-binding Rossmann-like Domain"/>
    <property type="match status" value="1"/>
</dbReference>
<feature type="domain" description="XdhC Rossmann" evidence="2">
    <location>
        <begin position="164"/>
        <end position="286"/>
    </location>
</feature>
<evidence type="ECO:0000259" key="2">
    <source>
        <dbReference type="Pfam" id="PF13478"/>
    </source>
</evidence>
<keyword evidence="4" id="KW-1185">Reference proteome</keyword>
<reference evidence="3 4" key="1">
    <citation type="journal article" date="2018" name="Sci. Rep.">
        <title>Rhizobium tumorigenes sp. nov., a novel plant tumorigenic bacterium isolated from cane gall tumors on thornless blackberry.</title>
        <authorList>
            <person name="Kuzmanovi N."/>
            <person name="Smalla K."/>
            <person name="Gronow S."/>
            <person name="PuBawska J."/>
        </authorList>
    </citation>
    <scope>NUCLEOTIDE SEQUENCE [LARGE SCALE GENOMIC DNA]</scope>
    <source>
        <strain evidence="3 4">1078</strain>
    </source>
</reference>
<dbReference type="PANTHER" id="PTHR30388">
    <property type="entry name" value="ALDEHYDE OXIDOREDUCTASE MOLYBDENUM COFACTOR ASSEMBLY PROTEIN"/>
    <property type="match status" value="1"/>
</dbReference>
<dbReference type="Proteomes" id="UP000249499">
    <property type="component" value="Plasmid unnamed2"/>
</dbReference>
<dbReference type="InterPro" id="IPR027051">
    <property type="entry name" value="XdhC_Rossmann_dom"/>
</dbReference>
<sequence>MAFMTDDAQEILQFAADSFDEGFETALVTLVEIRGGAARALGAQMAVRRDGLYCGYVSGGCTEAAVAAEALQAIAGGSDRFLRLGEGSRFFDIVLPCGGGITLAIHVLRDNLSLRTVLEGLKLRRRMGLKYDAGAQSLEVAAFPAKDAWDGEHLKRGYRPRPRLLLSGRSIEAERTAKLAASTGYEVVRREDGANLLDGALPDPDTAVVLLHHDLDLELPVLRAALDGNPFYIGALGSSKTHERRSAALKELGYEQAAIDRIKAPIGVIAKARDANTLALSVLGDVASAYAISR</sequence>
<reference evidence="4" key="2">
    <citation type="journal article" date="2023" name="MicrobiologyOpen">
        <title>Genomics of the tumorigenes clade of the family Rhizobiaceae and description of Rhizobium rhododendri sp. nov.</title>
        <authorList>
            <person name="Kuzmanovic N."/>
            <person name="diCenzo G.C."/>
            <person name="Bunk B."/>
            <person name="Sproeer C."/>
            <person name="Fruehling A."/>
            <person name="Neumann-Schaal M."/>
            <person name="Overmann J."/>
            <person name="Smalla K."/>
        </authorList>
    </citation>
    <scope>NUCLEOTIDE SEQUENCE [LARGE SCALE GENOMIC DNA]</scope>
    <source>
        <strain evidence="4">1078</strain>
        <plasmid evidence="4">unnamed2</plasmid>
    </source>
</reference>
<evidence type="ECO:0000313" key="4">
    <source>
        <dbReference type="Proteomes" id="UP000249499"/>
    </source>
</evidence>
<organism evidence="3 4">
    <name type="scientific">Rhizobium tumorigenes</name>
    <dbReference type="NCBI Taxonomy" id="2041385"/>
    <lineage>
        <taxon>Bacteria</taxon>
        <taxon>Pseudomonadati</taxon>
        <taxon>Pseudomonadota</taxon>
        <taxon>Alphaproteobacteria</taxon>
        <taxon>Hyphomicrobiales</taxon>
        <taxon>Rhizobiaceae</taxon>
        <taxon>Rhizobium/Agrobacterium group</taxon>
        <taxon>Rhizobium</taxon>
    </lineage>
</organism>
<dbReference type="InterPro" id="IPR003777">
    <property type="entry name" value="XdhC_CoxI"/>
</dbReference>
<keyword evidence="3" id="KW-0614">Plasmid</keyword>
<dbReference type="AlphaFoldDB" id="A0AAF1KEW4"/>
<dbReference type="RefSeq" id="WP_275113031.1">
    <property type="nucleotide sequence ID" value="NZ_CP117259.1"/>
</dbReference>
<feature type="domain" description="XdhC- CoxI" evidence="1">
    <location>
        <begin position="22"/>
        <end position="84"/>
    </location>
</feature>
<dbReference type="PANTHER" id="PTHR30388:SF4">
    <property type="entry name" value="MOLYBDENUM COFACTOR INSERTION CHAPERONE PAOD"/>
    <property type="match status" value="1"/>
</dbReference>
<dbReference type="InterPro" id="IPR052698">
    <property type="entry name" value="MoCofactor_Util/Proc"/>
</dbReference>
<gene>
    <name evidence="3" type="ORF">PR017_26385</name>
</gene>
<evidence type="ECO:0000259" key="1">
    <source>
        <dbReference type="Pfam" id="PF02625"/>
    </source>
</evidence>
<accession>A0AAF1KEW4</accession>
<dbReference type="EMBL" id="CP117259">
    <property type="protein sequence ID" value="WFR98911.1"/>
    <property type="molecule type" value="Genomic_DNA"/>
</dbReference>
<name>A0AAF1KEW4_9HYPH</name>
<dbReference type="Pfam" id="PF02625">
    <property type="entry name" value="XdhC_CoxI"/>
    <property type="match status" value="1"/>
</dbReference>
<dbReference type="KEGG" id="rtu:PR017_26385"/>